<dbReference type="GO" id="GO:0003677">
    <property type="term" value="F:DNA binding"/>
    <property type="evidence" value="ECO:0007669"/>
    <property type="project" value="UniProtKB-UniRule"/>
</dbReference>
<evidence type="ECO:0000259" key="3">
    <source>
        <dbReference type="PROSITE" id="PS50071"/>
    </source>
</evidence>
<organism evidence="4 5">
    <name type="scientific">Lentinus brumalis</name>
    <dbReference type="NCBI Taxonomy" id="2498619"/>
    <lineage>
        <taxon>Eukaryota</taxon>
        <taxon>Fungi</taxon>
        <taxon>Dikarya</taxon>
        <taxon>Basidiomycota</taxon>
        <taxon>Agaricomycotina</taxon>
        <taxon>Agaricomycetes</taxon>
        <taxon>Polyporales</taxon>
        <taxon>Polyporaceae</taxon>
        <taxon>Lentinus</taxon>
    </lineage>
</organism>
<feature type="compositionally biased region" description="Polar residues" evidence="2">
    <location>
        <begin position="64"/>
        <end position="75"/>
    </location>
</feature>
<keyword evidence="1" id="KW-0238">DNA-binding</keyword>
<keyword evidence="1" id="KW-0539">Nucleus</keyword>
<evidence type="ECO:0000313" key="5">
    <source>
        <dbReference type="Proteomes" id="UP000256964"/>
    </source>
</evidence>
<feature type="domain" description="Homeobox" evidence="3">
    <location>
        <begin position="177"/>
        <end position="215"/>
    </location>
</feature>
<evidence type="ECO:0000256" key="1">
    <source>
        <dbReference type="PROSITE-ProRule" id="PRU00108"/>
    </source>
</evidence>
<feature type="compositionally biased region" description="Polar residues" evidence="2">
    <location>
        <begin position="1"/>
        <end position="46"/>
    </location>
</feature>
<dbReference type="SUPFAM" id="SSF46689">
    <property type="entry name" value="Homeodomain-like"/>
    <property type="match status" value="1"/>
</dbReference>
<dbReference type="AlphaFoldDB" id="A0A371CP23"/>
<dbReference type="CDD" id="cd00086">
    <property type="entry name" value="homeodomain"/>
    <property type="match status" value="1"/>
</dbReference>
<feature type="DNA-binding region" description="Homeobox" evidence="1">
    <location>
        <begin position="179"/>
        <end position="216"/>
    </location>
</feature>
<dbReference type="InterPro" id="IPR009057">
    <property type="entry name" value="Homeodomain-like_sf"/>
</dbReference>
<feature type="compositionally biased region" description="Polar residues" evidence="2">
    <location>
        <begin position="97"/>
        <end position="106"/>
    </location>
</feature>
<dbReference type="InterPro" id="IPR001356">
    <property type="entry name" value="HD"/>
</dbReference>
<dbReference type="Gene3D" id="1.10.10.60">
    <property type="entry name" value="Homeodomain-like"/>
    <property type="match status" value="1"/>
</dbReference>
<name>A0A371CP23_9APHY</name>
<proteinExistence type="predicted"/>
<reference evidence="4 5" key="1">
    <citation type="journal article" date="2018" name="Biotechnol. Biofuels">
        <title>Integrative visual omics of the white-rot fungus Polyporus brumalis exposes the biotechnological potential of its oxidative enzymes for delignifying raw plant biomass.</title>
        <authorList>
            <person name="Miyauchi S."/>
            <person name="Rancon A."/>
            <person name="Drula E."/>
            <person name="Hage H."/>
            <person name="Chaduli D."/>
            <person name="Favel A."/>
            <person name="Grisel S."/>
            <person name="Henrissat B."/>
            <person name="Herpoel-Gimbert I."/>
            <person name="Ruiz-Duenas F.J."/>
            <person name="Chevret D."/>
            <person name="Hainaut M."/>
            <person name="Lin J."/>
            <person name="Wang M."/>
            <person name="Pangilinan J."/>
            <person name="Lipzen A."/>
            <person name="Lesage-Meessen L."/>
            <person name="Navarro D."/>
            <person name="Riley R."/>
            <person name="Grigoriev I.V."/>
            <person name="Zhou S."/>
            <person name="Raouche S."/>
            <person name="Rosso M.N."/>
        </authorList>
    </citation>
    <scope>NUCLEOTIDE SEQUENCE [LARGE SCALE GENOMIC DNA]</scope>
    <source>
        <strain evidence="4 5">BRFM 1820</strain>
    </source>
</reference>
<feature type="compositionally biased region" description="Low complexity" evidence="2">
    <location>
        <begin position="47"/>
        <end position="63"/>
    </location>
</feature>
<evidence type="ECO:0000256" key="2">
    <source>
        <dbReference type="SAM" id="MobiDB-lite"/>
    </source>
</evidence>
<feature type="region of interest" description="Disordered" evidence="2">
    <location>
        <begin position="136"/>
        <end position="171"/>
    </location>
</feature>
<comment type="subcellular location">
    <subcellularLocation>
        <location evidence="1">Nucleus</location>
    </subcellularLocation>
</comment>
<keyword evidence="5" id="KW-1185">Reference proteome</keyword>
<dbReference type="GO" id="GO:0005634">
    <property type="term" value="C:nucleus"/>
    <property type="evidence" value="ECO:0007669"/>
    <property type="project" value="UniProtKB-SubCell"/>
</dbReference>
<feature type="region of interest" description="Disordered" evidence="2">
    <location>
        <begin position="1"/>
        <end position="109"/>
    </location>
</feature>
<dbReference type="PROSITE" id="PS50071">
    <property type="entry name" value="HOMEOBOX_2"/>
    <property type="match status" value="1"/>
</dbReference>
<dbReference type="EMBL" id="KZ857494">
    <property type="protein sequence ID" value="RDX42050.1"/>
    <property type="molecule type" value="Genomic_DNA"/>
</dbReference>
<evidence type="ECO:0000313" key="4">
    <source>
        <dbReference type="EMBL" id="RDX42050.1"/>
    </source>
</evidence>
<sequence>MSSLYPNHGNSSYNGPPSTSAYPITSYSSLGDWDGSQSKGPSQTDHPASATTLAPATPTASRSYQAHQSSSTDTQNPPPATDHHSIPPFMVHDGYPPSTTGVRTTYSGAHHFPGGSSHAAASGVGVGMSTHGSAYGPAGGHAPAPVQDSDGATTNATYSAGPPVPAEGDPKSVSEILEEAYTAGHIKPSYDKRMELAGTTGLPLDCVTEWFSSRRSLDPDYDTWWHGPQFGVKKINLDDFQKDCLEGYLKDNGRAPPIRERAQLAKELGMDSANIYMWSAPLLIPLGWRTPRLINDS</sequence>
<protein>
    <recommendedName>
        <fullName evidence="3">Homeobox domain-containing protein</fullName>
    </recommendedName>
</protein>
<dbReference type="Proteomes" id="UP000256964">
    <property type="component" value="Unassembled WGS sequence"/>
</dbReference>
<gene>
    <name evidence="4" type="ORF">OH76DRAFT_1561176</name>
</gene>
<accession>A0A371CP23</accession>
<keyword evidence="1" id="KW-0371">Homeobox</keyword>